<comment type="caution">
    <text evidence="1">The sequence shown here is derived from an EMBL/GenBank/DDBJ whole genome shotgun (WGS) entry which is preliminary data.</text>
</comment>
<evidence type="ECO:0000313" key="2">
    <source>
        <dbReference type="Proteomes" id="UP001165960"/>
    </source>
</evidence>
<protein>
    <submittedName>
        <fullName evidence="1">Uncharacterized protein</fullName>
    </submittedName>
</protein>
<dbReference type="EMBL" id="QTSX02002914">
    <property type="protein sequence ID" value="KAJ9073340.1"/>
    <property type="molecule type" value="Genomic_DNA"/>
</dbReference>
<proteinExistence type="predicted"/>
<evidence type="ECO:0000313" key="1">
    <source>
        <dbReference type="EMBL" id="KAJ9073340.1"/>
    </source>
</evidence>
<keyword evidence="2" id="KW-1185">Reference proteome</keyword>
<reference evidence="1" key="1">
    <citation type="submission" date="2022-04" db="EMBL/GenBank/DDBJ databases">
        <title>Genome of the entomopathogenic fungus Entomophthora muscae.</title>
        <authorList>
            <person name="Elya C."/>
            <person name="Lovett B.R."/>
            <person name="Lee E."/>
            <person name="Macias A.M."/>
            <person name="Hajek A.E."/>
            <person name="De Bivort B.L."/>
            <person name="Kasson M.T."/>
            <person name="De Fine Licht H.H."/>
            <person name="Stajich J.E."/>
        </authorList>
    </citation>
    <scope>NUCLEOTIDE SEQUENCE</scope>
    <source>
        <strain evidence="1">Berkeley</strain>
    </source>
</reference>
<sequence length="369" mass="42286">MCGRTALALEPDEIRFMMGGASWYDQPLYSPSYNIPPTQFQPVLLHKDAARDIELIAANKTKTEMTVNENYDYIERKIVNPGENKMTECLDSMAVLGKFLKIKSMKWGLLPSWSAHKKSKPIIPINIRDDSLMANAKPMFNRLKNSNRCCVLAQGFFEWKTSGKGKNAQKIPYFTHLPDNSEQPLMLLGALYDQIKLNGQTSFSYAIVTTQANEAFSSIHERMPLIFDPVIDQDKILKWLSPRVPFNDTIKQMLVPYEDALVTYEVPLGVNNVSHDESYFIQPVFERKAALEDSEKKSKLTLDSFFTSSKRERDEDRSDPKDPKNQTKVYKERGLNYFSRKENQNIKSDSPLQKNCVKIEPECISLDSD</sequence>
<name>A0ACC2TFI0_9FUNG</name>
<organism evidence="1 2">
    <name type="scientific">Entomophthora muscae</name>
    <dbReference type="NCBI Taxonomy" id="34485"/>
    <lineage>
        <taxon>Eukaryota</taxon>
        <taxon>Fungi</taxon>
        <taxon>Fungi incertae sedis</taxon>
        <taxon>Zoopagomycota</taxon>
        <taxon>Entomophthoromycotina</taxon>
        <taxon>Entomophthoromycetes</taxon>
        <taxon>Entomophthorales</taxon>
        <taxon>Entomophthoraceae</taxon>
        <taxon>Entomophthora</taxon>
    </lineage>
</organism>
<dbReference type="Proteomes" id="UP001165960">
    <property type="component" value="Unassembled WGS sequence"/>
</dbReference>
<accession>A0ACC2TFI0</accession>
<gene>
    <name evidence="1" type="ORF">DSO57_1017573</name>
</gene>